<dbReference type="InterPro" id="IPR005797">
    <property type="entry name" value="Cyt_b/b6_N"/>
</dbReference>
<keyword evidence="10 11" id="KW-0472">Membrane</keyword>
<keyword evidence="6" id="KW-0479">Metal-binding</keyword>
<evidence type="ECO:0000256" key="6">
    <source>
        <dbReference type="ARBA" id="ARBA00022723"/>
    </source>
</evidence>
<dbReference type="InterPro" id="IPR005798">
    <property type="entry name" value="Cyt_b/b6_C"/>
</dbReference>
<dbReference type="Pfam" id="PF00032">
    <property type="entry name" value="Cytochrom_B_C"/>
    <property type="match status" value="1"/>
</dbReference>
<dbReference type="AlphaFoldDB" id="A0AA96JZW7"/>
<feature type="transmembrane region" description="Helical" evidence="11">
    <location>
        <begin position="129"/>
        <end position="151"/>
    </location>
</feature>
<evidence type="ECO:0000256" key="2">
    <source>
        <dbReference type="ARBA" id="ARBA00022448"/>
    </source>
</evidence>
<sequence length="370" mass="41780">MKEDSQVASQQNAFEKVVEFVDERVGLKNIQAKMLNEPIPGGSRWAYAFGSVLLFIFVLQVVTGILLMFYYVPSTDHAYASTQYIIHEVDYGWFLLSYHFWGSSAMVVMVFAHMSQVFLWGAYKKPRELIWLVGLALFGIVMGFGFTGYLLPWDQRAYWATVVGVEIMDKTPIVGDFIARFLKGGPTPGQMTLSRFFVIHVMILPAALAGLAGLHIFLFRKAGPAGPFRGTPDEIKAKTDYFFPRQIWKDIVAMATVFLIICSLAFIEPVVLLEKATPDPGDYHPEPEWYFLFLFQLLRLKIFGGEFGQFLGAMAIPGAFMAFLAALPFLDTSSERNIFKRPIALIGWTVIMVFILVFTVSAIINRHFLD</sequence>
<evidence type="ECO:0000256" key="11">
    <source>
        <dbReference type="SAM" id="Phobius"/>
    </source>
</evidence>
<keyword evidence="8 11" id="KW-1133">Transmembrane helix</keyword>
<keyword evidence="3" id="KW-0349">Heme</keyword>
<dbReference type="GO" id="GO:0022904">
    <property type="term" value="P:respiratory electron transport chain"/>
    <property type="evidence" value="ECO:0007669"/>
    <property type="project" value="InterPro"/>
</dbReference>
<dbReference type="InterPro" id="IPR027387">
    <property type="entry name" value="Cytb/b6-like_sf"/>
</dbReference>
<evidence type="ECO:0000313" key="15">
    <source>
        <dbReference type="Proteomes" id="UP001302494"/>
    </source>
</evidence>
<accession>A0AA96JZW7</accession>
<keyword evidence="2" id="KW-0813">Transport</keyword>
<feature type="transmembrane region" description="Helical" evidence="11">
    <location>
        <begin position="307"/>
        <end position="330"/>
    </location>
</feature>
<evidence type="ECO:0000259" key="12">
    <source>
        <dbReference type="PROSITE" id="PS51002"/>
    </source>
</evidence>
<dbReference type="InterPro" id="IPR016174">
    <property type="entry name" value="Di-haem_cyt_TM"/>
</dbReference>
<dbReference type="PANTHER" id="PTHR19271:SF16">
    <property type="entry name" value="CYTOCHROME B"/>
    <property type="match status" value="1"/>
</dbReference>
<dbReference type="SUPFAM" id="SSF81648">
    <property type="entry name" value="a domain/subunit of cytochrome bc1 complex (Ubiquinol-cytochrome c reductase)"/>
    <property type="match status" value="1"/>
</dbReference>
<evidence type="ECO:0000256" key="7">
    <source>
        <dbReference type="ARBA" id="ARBA00022982"/>
    </source>
</evidence>
<feature type="transmembrane region" description="Helical" evidence="11">
    <location>
        <begin position="45"/>
        <end position="72"/>
    </location>
</feature>
<evidence type="ECO:0000256" key="1">
    <source>
        <dbReference type="ARBA" id="ARBA00004141"/>
    </source>
</evidence>
<dbReference type="EMBL" id="CP116968">
    <property type="protein sequence ID" value="WNM61531.1"/>
    <property type="molecule type" value="Genomic_DNA"/>
</dbReference>
<reference evidence="14 15" key="1">
    <citation type="submission" date="2023-01" db="EMBL/GenBank/DDBJ databases">
        <title>Cultivation and genomic characterization of new, ubiquitous marine nitrite-oxidizing bacteria from the Nitrospirales.</title>
        <authorList>
            <person name="Mueller A.J."/>
            <person name="Daebeler A."/>
            <person name="Herbold C.W."/>
            <person name="Kirkegaard R.H."/>
            <person name="Daims H."/>
        </authorList>
    </citation>
    <scope>NUCLEOTIDE SEQUENCE [LARGE SCALE GENOMIC DNA]</scope>
    <source>
        <strain evidence="14 15">DK</strain>
    </source>
</reference>
<feature type="transmembrane region" description="Helical" evidence="11">
    <location>
        <begin position="251"/>
        <end position="273"/>
    </location>
</feature>
<dbReference type="RefSeq" id="WP_312743821.1">
    <property type="nucleotide sequence ID" value="NZ_CP116968.1"/>
</dbReference>
<feature type="domain" description="Cytochrome b/b6 N-terminal region profile" evidence="12">
    <location>
        <begin position="17"/>
        <end position="228"/>
    </location>
</feature>
<dbReference type="GO" id="GO:0016020">
    <property type="term" value="C:membrane"/>
    <property type="evidence" value="ECO:0007669"/>
    <property type="project" value="UniProtKB-SubCell"/>
</dbReference>
<evidence type="ECO:0000256" key="3">
    <source>
        <dbReference type="ARBA" id="ARBA00022617"/>
    </source>
</evidence>
<dbReference type="CDD" id="cd00284">
    <property type="entry name" value="Cytochrome_b_N"/>
    <property type="match status" value="1"/>
</dbReference>
<feature type="transmembrane region" description="Helical" evidence="11">
    <location>
        <begin position="100"/>
        <end position="122"/>
    </location>
</feature>
<proteinExistence type="predicted"/>
<keyword evidence="9" id="KW-0408">Iron</keyword>
<evidence type="ECO:0000256" key="8">
    <source>
        <dbReference type="ARBA" id="ARBA00022989"/>
    </source>
</evidence>
<keyword evidence="15" id="KW-1185">Reference proteome</keyword>
<protein>
    <submittedName>
        <fullName evidence="14">Cytochrome bc complex cytochrome b subunit</fullName>
    </submittedName>
</protein>
<dbReference type="SUPFAM" id="SSF81342">
    <property type="entry name" value="Transmembrane di-heme cytochromes"/>
    <property type="match status" value="1"/>
</dbReference>
<evidence type="ECO:0000256" key="9">
    <source>
        <dbReference type="ARBA" id="ARBA00023004"/>
    </source>
</evidence>
<dbReference type="Gene3D" id="1.20.810.10">
    <property type="entry name" value="Cytochrome Bc1 Complex, Chain C"/>
    <property type="match status" value="1"/>
</dbReference>
<feature type="domain" description="Cytochrome b/b6 C-terminal region profile" evidence="13">
    <location>
        <begin position="232"/>
        <end position="370"/>
    </location>
</feature>
<feature type="transmembrane region" description="Helical" evidence="11">
    <location>
        <begin position="196"/>
        <end position="219"/>
    </location>
</feature>
<keyword evidence="7" id="KW-0249">Electron transport</keyword>
<dbReference type="PROSITE" id="PS51003">
    <property type="entry name" value="CYTB_CTER"/>
    <property type="match status" value="1"/>
</dbReference>
<comment type="subcellular location">
    <subcellularLocation>
        <location evidence="1">Membrane</location>
        <topology evidence="1">Multi-pass membrane protein</topology>
    </subcellularLocation>
</comment>
<dbReference type="InterPro" id="IPR048259">
    <property type="entry name" value="Cytochrome_b_N_euk/bac"/>
</dbReference>
<keyword evidence="5 11" id="KW-0812">Transmembrane</keyword>
<evidence type="ECO:0000259" key="13">
    <source>
        <dbReference type="PROSITE" id="PS51003"/>
    </source>
</evidence>
<evidence type="ECO:0000313" key="14">
    <source>
        <dbReference type="EMBL" id="WNM61531.1"/>
    </source>
</evidence>
<dbReference type="GO" id="GO:0016491">
    <property type="term" value="F:oxidoreductase activity"/>
    <property type="evidence" value="ECO:0007669"/>
    <property type="project" value="InterPro"/>
</dbReference>
<name>A0AA96JZW7_9BACT</name>
<dbReference type="GO" id="GO:0009055">
    <property type="term" value="F:electron transfer activity"/>
    <property type="evidence" value="ECO:0007669"/>
    <property type="project" value="InterPro"/>
</dbReference>
<dbReference type="PROSITE" id="PS51002">
    <property type="entry name" value="CYTB_NTER"/>
    <property type="match status" value="1"/>
</dbReference>
<dbReference type="Pfam" id="PF00033">
    <property type="entry name" value="Cytochrome_B"/>
    <property type="match status" value="1"/>
</dbReference>
<dbReference type="PANTHER" id="PTHR19271">
    <property type="entry name" value="CYTOCHROME B"/>
    <property type="match status" value="1"/>
</dbReference>
<dbReference type="KEGG" id="nneo:PQG83_17495"/>
<organism evidence="14 15">
    <name type="scientific">Candidatus Nitrospira neomarina</name>
    <dbReference type="NCBI Taxonomy" id="3020899"/>
    <lineage>
        <taxon>Bacteria</taxon>
        <taxon>Pseudomonadati</taxon>
        <taxon>Nitrospirota</taxon>
        <taxon>Nitrospiria</taxon>
        <taxon>Nitrospirales</taxon>
        <taxon>Nitrospiraceae</taxon>
        <taxon>Nitrospira</taxon>
    </lineage>
</organism>
<gene>
    <name evidence="14" type="ORF">PQG83_17495</name>
</gene>
<dbReference type="InterPro" id="IPR036150">
    <property type="entry name" value="Cyt_b/b6_C_sf"/>
</dbReference>
<keyword evidence="4" id="KW-0679">Respiratory chain</keyword>
<feature type="transmembrane region" description="Helical" evidence="11">
    <location>
        <begin position="342"/>
        <end position="364"/>
    </location>
</feature>
<dbReference type="Proteomes" id="UP001302494">
    <property type="component" value="Chromosome"/>
</dbReference>
<evidence type="ECO:0000256" key="5">
    <source>
        <dbReference type="ARBA" id="ARBA00022692"/>
    </source>
</evidence>
<dbReference type="GO" id="GO:0046872">
    <property type="term" value="F:metal ion binding"/>
    <property type="evidence" value="ECO:0007669"/>
    <property type="project" value="UniProtKB-KW"/>
</dbReference>
<evidence type="ECO:0000256" key="10">
    <source>
        <dbReference type="ARBA" id="ARBA00023136"/>
    </source>
</evidence>
<evidence type="ECO:0000256" key="4">
    <source>
        <dbReference type="ARBA" id="ARBA00022660"/>
    </source>
</evidence>